<dbReference type="PANTHER" id="PTHR21505:SF12">
    <property type="entry name" value="MADF DOMAIN-CONTAINING PROTEIN-RELATED"/>
    <property type="match status" value="1"/>
</dbReference>
<organism evidence="2 3">
    <name type="scientific">Haemaphysalis longicornis</name>
    <name type="common">Bush tick</name>
    <dbReference type="NCBI Taxonomy" id="44386"/>
    <lineage>
        <taxon>Eukaryota</taxon>
        <taxon>Metazoa</taxon>
        <taxon>Ecdysozoa</taxon>
        <taxon>Arthropoda</taxon>
        <taxon>Chelicerata</taxon>
        <taxon>Arachnida</taxon>
        <taxon>Acari</taxon>
        <taxon>Parasitiformes</taxon>
        <taxon>Ixodida</taxon>
        <taxon>Ixodoidea</taxon>
        <taxon>Ixodidae</taxon>
        <taxon>Haemaphysalinae</taxon>
        <taxon>Haemaphysalis</taxon>
    </lineage>
</organism>
<name>A0A9J6FD04_HAELO</name>
<dbReference type="AlphaFoldDB" id="A0A9J6FD04"/>
<dbReference type="InterPro" id="IPR006578">
    <property type="entry name" value="MADF-dom"/>
</dbReference>
<feature type="domain" description="MADF" evidence="1">
    <location>
        <begin position="34"/>
        <end position="127"/>
    </location>
</feature>
<gene>
    <name evidence="2" type="ORF">HPB48_017132</name>
</gene>
<dbReference type="Proteomes" id="UP000821853">
    <property type="component" value="Chromosome 1"/>
</dbReference>
<dbReference type="PROSITE" id="PS51029">
    <property type="entry name" value="MADF"/>
    <property type="match status" value="1"/>
</dbReference>
<sequence>MMRSGRCPDATMDASSTPELMRQRAFWTRDKEDRLIGLYSQFSLLWDCRHKHYYKRDRRDHAMHAIAEALNNEFDVESVKAKIKNMRDYFIKELQKEHATARSPPSERYFSRWEHFNAWHFLRRVIYSVPAAPHYVNVPQAVRHFELSDERCALECLHA</sequence>
<dbReference type="EMBL" id="JABSTR010000001">
    <property type="protein sequence ID" value="KAH9360504.1"/>
    <property type="molecule type" value="Genomic_DNA"/>
</dbReference>
<dbReference type="PANTHER" id="PTHR21505">
    <property type="entry name" value="MADF DOMAIN-CONTAINING PROTEIN-RELATED"/>
    <property type="match status" value="1"/>
</dbReference>
<evidence type="ECO:0000259" key="1">
    <source>
        <dbReference type="PROSITE" id="PS51029"/>
    </source>
</evidence>
<dbReference type="Pfam" id="PF10545">
    <property type="entry name" value="MADF_DNA_bdg"/>
    <property type="match status" value="1"/>
</dbReference>
<dbReference type="SMART" id="SM00595">
    <property type="entry name" value="MADF"/>
    <property type="match status" value="1"/>
</dbReference>
<evidence type="ECO:0000313" key="2">
    <source>
        <dbReference type="EMBL" id="KAH9360504.1"/>
    </source>
</evidence>
<dbReference type="OrthoDB" id="417175at2759"/>
<dbReference type="OMA" id="EYEGLEC"/>
<dbReference type="VEuPathDB" id="VectorBase:HLOH_058716"/>
<comment type="caution">
    <text evidence="2">The sequence shown here is derived from an EMBL/GenBank/DDBJ whole genome shotgun (WGS) entry which is preliminary data.</text>
</comment>
<reference evidence="2 3" key="1">
    <citation type="journal article" date="2020" name="Cell">
        <title>Large-Scale Comparative Analyses of Tick Genomes Elucidate Their Genetic Diversity and Vector Capacities.</title>
        <authorList>
            <consortium name="Tick Genome and Microbiome Consortium (TIGMIC)"/>
            <person name="Jia N."/>
            <person name="Wang J."/>
            <person name="Shi W."/>
            <person name="Du L."/>
            <person name="Sun Y."/>
            <person name="Zhan W."/>
            <person name="Jiang J.F."/>
            <person name="Wang Q."/>
            <person name="Zhang B."/>
            <person name="Ji P."/>
            <person name="Bell-Sakyi L."/>
            <person name="Cui X.M."/>
            <person name="Yuan T.T."/>
            <person name="Jiang B.G."/>
            <person name="Yang W.F."/>
            <person name="Lam T.T."/>
            <person name="Chang Q.C."/>
            <person name="Ding S.J."/>
            <person name="Wang X.J."/>
            <person name="Zhu J.G."/>
            <person name="Ruan X.D."/>
            <person name="Zhao L."/>
            <person name="Wei J.T."/>
            <person name="Ye R.Z."/>
            <person name="Que T.C."/>
            <person name="Du C.H."/>
            <person name="Zhou Y.H."/>
            <person name="Cheng J.X."/>
            <person name="Dai P.F."/>
            <person name="Guo W.B."/>
            <person name="Han X.H."/>
            <person name="Huang E.J."/>
            <person name="Li L.F."/>
            <person name="Wei W."/>
            <person name="Gao Y.C."/>
            <person name="Liu J.Z."/>
            <person name="Shao H.Z."/>
            <person name="Wang X."/>
            <person name="Wang C.C."/>
            <person name="Yang T.C."/>
            <person name="Huo Q.B."/>
            <person name="Li W."/>
            <person name="Chen H.Y."/>
            <person name="Chen S.E."/>
            <person name="Zhou L.G."/>
            <person name="Ni X.B."/>
            <person name="Tian J.H."/>
            <person name="Sheng Y."/>
            <person name="Liu T."/>
            <person name="Pan Y.S."/>
            <person name="Xia L.Y."/>
            <person name="Li J."/>
            <person name="Zhao F."/>
            <person name="Cao W.C."/>
        </authorList>
    </citation>
    <scope>NUCLEOTIDE SEQUENCE [LARGE SCALE GENOMIC DNA]</scope>
    <source>
        <strain evidence="2">HaeL-2018</strain>
    </source>
</reference>
<proteinExistence type="predicted"/>
<evidence type="ECO:0000313" key="3">
    <source>
        <dbReference type="Proteomes" id="UP000821853"/>
    </source>
</evidence>
<accession>A0A9J6FD04</accession>
<keyword evidence="3" id="KW-1185">Reference proteome</keyword>
<protein>
    <recommendedName>
        <fullName evidence="1">MADF domain-containing protein</fullName>
    </recommendedName>
</protein>